<dbReference type="PANTHER" id="PTHR44520">
    <property type="entry name" value="RESPONSE REGULATOR RCP1-RELATED"/>
    <property type="match status" value="1"/>
</dbReference>
<dbReference type="InterPro" id="IPR011006">
    <property type="entry name" value="CheY-like_superfamily"/>
</dbReference>
<comment type="caution">
    <text evidence="3">The sequence shown here is derived from an EMBL/GenBank/DDBJ whole genome shotgun (WGS) entry which is preliminary data.</text>
</comment>
<dbReference type="EMBL" id="QTJU01000007">
    <property type="protein sequence ID" value="RFM26898.1"/>
    <property type="molecule type" value="Genomic_DNA"/>
</dbReference>
<evidence type="ECO:0000313" key="4">
    <source>
        <dbReference type="Proteomes" id="UP000261284"/>
    </source>
</evidence>
<dbReference type="Proteomes" id="UP000261284">
    <property type="component" value="Unassembled WGS sequence"/>
</dbReference>
<dbReference type="AlphaFoldDB" id="A0A3E1NGI4"/>
<dbReference type="GO" id="GO:0000160">
    <property type="term" value="P:phosphorelay signal transduction system"/>
    <property type="evidence" value="ECO:0007669"/>
    <property type="project" value="InterPro"/>
</dbReference>
<accession>A0A3E1NGI4</accession>
<evidence type="ECO:0000256" key="1">
    <source>
        <dbReference type="PROSITE-ProRule" id="PRU00169"/>
    </source>
</evidence>
<dbReference type="Gene3D" id="3.40.50.2300">
    <property type="match status" value="1"/>
</dbReference>
<protein>
    <submittedName>
        <fullName evidence="3">Response regulator</fullName>
    </submittedName>
</protein>
<gene>
    <name evidence="3" type="ORF">DXN05_18095</name>
</gene>
<name>A0A3E1NGI4_9BACT</name>
<reference evidence="3 4" key="1">
    <citation type="submission" date="2018-08" db="EMBL/GenBank/DDBJ databases">
        <title>Chitinophagaceae sp. K23C18032701, a novel bacterium isolated from forest soil.</title>
        <authorList>
            <person name="Wang C."/>
        </authorList>
    </citation>
    <scope>NUCLEOTIDE SEQUENCE [LARGE SCALE GENOMIC DNA]</scope>
    <source>
        <strain evidence="3 4">K23C18032701</strain>
    </source>
</reference>
<feature type="modified residue" description="4-aspartylphosphate" evidence="1">
    <location>
        <position position="59"/>
    </location>
</feature>
<dbReference type="PANTHER" id="PTHR44520:SF2">
    <property type="entry name" value="RESPONSE REGULATOR RCP1"/>
    <property type="match status" value="1"/>
</dbReference>
<proteinExistence type="predicted"/>
<feature type="domain" description="Response regulatory" evidence="2">
    <location>
        <begin position="6"/>
        <end position="126"/>
    </location>
</feature>
<dbReference type="PROSITE" id="PS50110">
    <property type="entry name" value="RESPONSE_REGULATORY"/>
    <property type="match status" value="1"/>
</dbReference>
<dbReference type="SUPFAM" id="SSF52172">
    <property type="entry name" value="CheY-like"/>
    <property type="match status" value="1"/>
</dbReference>
<dbReference type="InterPro" id="IPR052893">
    <property type="entry name" value="TCS_response_regulator"/>
</dbReference>
<dbReference type="Pfam" id="PF00072">
    <property type="entry name" value="Response_reg"/>
    <property type="match status" value="1"/>
</dbReference>
<evidence type="ECO:0000313" key="3">
    <source>
        <dbReference type="EMBL" id="RFM26898.1"/>
    </source>
</evidence>
<organism evidence="3 4">
    <name type="scientific">Deminuibacter soli</name>
    <dbReference type="NCBI Taxonomy" id="2291815"/>
    <lineage>
        <taxon>Bacteria</taxon>
        <taxon>Pseudomonadati</taxon>
        <taxon>Bacteroidota</taxon>
        <taxon>Chitinophagia</taxon>
        <taxon>Chitinophagales</taxon>
        <taxon>Chitinophagaceae</taxon>
        <taxon>Deminuibacter</taxon>
    </lineage>
</organism>
<dbReference type="SMART" id="SM00448">
    <property type="entry name" value="REC"/>
    <property type="match status" value="1"/>
</dbReference>
<keyword evidence="4" id="KW-1185">Reference proteome</keyword>
<evidence type="ECO:0000259" key="2">
    <source>
        <dbReference type="PROSITE" id="PS50110"/>
    </source>
</evidence>
<dbReference type="InterPro" id="IPR001789">
    <property type="entry name" value="Sig_transdc_resp-reg_receiver"/>
</dbReference>
<keyword evidence="1" id="KW-0597">Phosphoprotein</keyword>
<sequence>MLDKITILLVDDDDDDQLFFNDAVQEAHHLVQLFTANNGLDAIQMLNQNPLLVDAIFMDINMPLQNGFDCLAIIKKNTCLQHIPVIMLSTSSQSKDIQHALQLGATRFISKSQEYVEYKTNIKNVLDEVLCKRSDDTAH</sequence>